<evidence type="ECO:0000256" key="1">
    <source>
        <dbReference type="ARBA" id="ARBA00008520"/>
    </source>
</evidence>
<dbReference type="GO" id="GO:0015768">
    <property type="term" value="P:maltose transport"/>
    <property type="evidence" value="ECO:0007669"/>
    <property type="project" value="TreeGrafter"/>
</dbReference>
<evidence type="ECO:0000256" key="3">
    <source>
        <dbReference type="ARBA" id="ARBA00022729"/>
    </source>
</evidence>
<sequence precursor="true">MQKTAFILASLMATTALPATGYAATELTMWYHGAGNETESSILKSIVSDFNDSQDDWEVVLESFPEDSYNDSVTAAALAGNLPDIIDVDGPIMPNWAWSGYMQPLPIDKAKLDGFLPGAIGEWDGQIYSVGLWDAALAMMTRQSYLDKYDIRKPTLEEPWTAEEFDDILVKLKESGDFEYPLNLGMADAGEWYTYAFLPFLQSFGGDLVDRSDYQSAEGVLNGEAAIAFGEWWQSLFERGLAPGPSQDPADHQNGFINGEYAIDWNGNWTARAKLDAFDDVVFLPAPDFGEGPKIGAASWQLGISASSEHPEGAAAFIEFALQDQYLADFSNGIGLVPATQAAADMSDFYKEGAPLAVFYGLSDAQGSLRPVTPGYVVETSVFQKAIADIANGADVADTLDGAVDEIDTDIDRNQGYGHNG</sequence>
<keyword evidence="7" id="KW-1185">Reference proteome</keyword>
<dbReference type="OrthoDB" id="9811951at2"/>
<keyword evidence="3 5" id="KW-0732">Signal</keyword>
<comment type="similarity">
    <text evidence="1">Belongs to the bacterial solute-binding protein 1 family.</text>
</comment>
<proteinExistence type="inferred from homology"/>
<dbReference type="KEGG" id="mmed:Mame_01031"/>
<dbReference type="PANTHER" id="PTHR30061">
    <property type="entry name" value="MALTOSE-BINDING PERIPLASMIC PROTEIN"/>
    <property type="match status" value="1"/>
</dbReference>
<dbReference type="Proteomes" id="UP000191135">
    <property type="component" value="Chromosome"/>
</dbReference>
<name>A0A1U9YYG5_9HYPH</name>
<evidence type="ECO:0000256" key="2">
    <source>
        <dbReference type="ARBA" id="ARBA00022448"/>
    </source>
</evidence>
<dbReference type="Pfam" id="PF13416">
    <property type="entry name" value="SBP_bac_8"/>
    <property type="match status" value="1"/>
</dbReference>
<dbReference type="AlphaFoldDB" id="A0A1U9YYG5"/>
<dbReference type="Gene3D" id="3.40.190.10">
    <property type="entry name" value="Periplasmic binding protein-like II"/>
    <property type="match status" value="1"/>
</dbReference>
<gene>
    <name evidence="6" type="primary">yesO</name>
    <name evidence="6" type="ORF">Mame_01031</name>
</gene>
<keyword evidence="2" id="KW-0813">Transport</keyword>
<dbReference type="STRING" id="1122214.Mame_01031"/>
<evidence type="ECO:0000313" key="6">
    <source>
        <dbReference type="EMBL" id="AQZ50402.1"/>
    </source>
</evidence>
<dbReference type="PANTHER" id="PTHR30061:SF50">
    <property type="entry name" value="MALTOSE_MALTODEXTRIN-BINDING PERIPLASMIC PROTEIN"/>
    <property type="match status" value="1"/>
</dbReference>
<evidence type="ECO:0000313" key="7">
    <source>
        <dbReference type="Proteomes" id="UP000191135"/>
    </source>
</evidence>
<dbReference type="InterPro" id="IPR006059">
    <property type="entry name" value="SBP"/>
</dbReference>
<dbReference type="GO" id="GO:1901982">
    <property type="term" value="F:maltose binding"/>
    <property type="evidence" value="ECO:0007669"/>
    <property type="project" value="TreeGrafter"/>
</dbReference>
<organism evidence="6 7">
    <name type="scientific">Martelella mediterranea DSM 17316</name>
    <dbReference type="NCBI Taxonomy" id="1122214"/>
    <lineage>
        <taxon>Bacteria</taxon>
        <taxon>Pseudomonadati</taxon>
        <taxon>Pseudomonadota</taxon>
        <taxon>Alphaproteobacteria</taxon>
        <taxon>Hyphomicrobiales</taxon>
        <taxon>Aurantimonadaceae</taxon>
        <taxon>Martelella</taxon>
    </lineage>
</organism>
<accession>A0A1U9YYG5</accession>
<reference evidence="6 7" key="1">
    <citation type="submission" date="2017-03" db="EMBL/GenBank/DDBJ databases">
        <title>Foreign affairs: Plasmid Transfer between Roseobacters and Rhizobia.</title>
        <authorList>
            <person name="Bartling P."/>
            <person name="Bunk B."/>
            <person name="Overmann J."/>
            <person name="Brinkmann H."/>
            <person name="Petersen J."/>
        </authorList>
    </citation>
    <scope>NUCLEOTIDE SEQUENCE [LARGE SCALE GENOMIC DNA]</scope>
    <source>
        <strain evidence="6 7">MACL11</strain>
    </source>
</reference>
<dbReference type="CDD" id="cd13585">
    <property type="entry name" value="PBP2_TMBP_like"/>
    <property type="match status" value="1"/>
</dbReference>
<dbReference type="SUPFAM" id="SSF53850">
    <property type="entry name" value="Periplasmic binding protein-like II"/>
    <property type="match status" value="1"/>
</dbReference>
<feature type="chain" id="PRO_5010718399" evidence="5">
    <location>
        <begin position="24"/>
        <end position="421"/>
    </location>
</feature>
<evidence type="ECO:0000256" key="5">
    <source>
        <dbReference type="SAM" id="SignalP"/>
    </source>
</evidence>
<dbReference type="GO" id="GO:0055052">
    <property type="term" value="C:ATP-binding cassette (ABC) transporter complex, substrate-binding subunit-containing"/>
    <property type="evidence" value="ECO:0007669"/>
    <property type="project" value="TreeGrafter"/>
</dbReference>
<dbReference type="eggNOG" id="COG1653">
    <property type="taxonomic scope" value="Bacteria"/>
</dbReference>
<keyword evidence="4" id="KW-0574">Periplasm</keyword>
<feature type="signal peptide" evidence="5">
    <location>
        <begin position="1"/>
        <end position="23"/>
    </location>
</feature>
<protein>
    <submittedName>
        <fullName evidence="6">Putative ABC transporter substrate-binding protein YesO</fullName>
    </submittedName>
</protein>
<evidence type="ECO:0000256" key="4">
    <source>
        <dbReference type="ARBA" id="ARBA00022764"/>
    </source>
</evidence>
<dbReference type="RefSeq" id="WP_018064816.1">
    <property type="nucleotide sequence ID" value="NZ_AQWH01000009.1"/>
</dbReference>
<dbReference type="GO" id="GO:0042956">
    <property type="term" value="P:maltodextrin transmembrane transport"/>
    <property type="evidence" value="ECO:0007669"/>
    <property type="project" value="TreeGrafter"/>
</dbReference>
<dbReference type="EMBL" id="CP020330">
    <property type="protein sequence ID" value="AQZ50402.1"/>
    <property type="molecule type" value="Genomic_DNA"/>
</dbReference>